<feature type="transmembrane region" description="Helical" evidence="1">
    <location>
        <begin position="194"/>
        <end position="213"/>
    </location>
</feature>
<keyword evidence="1" id="KW-0472">Membrane</keyword>
<dbReference type="WBParaSite" id="HNAJ_0001306701-mRNA-1">
    <property type="protein sequence ID" value="HNAJ_0001306701-mRNA-1"/>
    <property type="gene ID" value="HNAJ_0001306701"/>
</dbReference>
<dbReference type="OrthoDB" id="64340at2759"/>
<proteinExistence type="predicted"/>
<evidence type="ECO:0000256" key="1">
    <source>
        <dbReference type="SAM" id="Phobius"/>
    </source>
</evidence>
<gene>
    <name evidence="2" type="ORF">HNAJ_LOCUS13041</name>
</gene>
<sequence>MIRCAKKTIPRGKTKHYRVFWSKYLEELKRNRDVLRNTADQTGRTEDVQAWRRQSAVLRQSILPAKRTSCDKFISNINYQSDNQHTFEILGNLQNTRETPKKEPVVILNNMIPQPSRNQTPSVYGLSELPDGSFLSSNASLRKRIYKTHLASAQRLQDLLRLTLDHRNQSLSFARPIIDDFFQNITNVDRRNEYLSINVIISAIAFAMGRLAFQKNLIFRSNQLFKLAKDKMAEKQVEYIEEVGATSQLVNAYLTCCQHLNISSKSTESLMDSFWALLCQNLSADVSIFDLKLISVHSSPQKNAFFFNDIVTFLDFSPTTSKLSFGLRISLWRLMDKVRTLLSIERESKVDISQLKQNCNSWLSLYSKELVNNGFYWVQTSALAQTVAFCDRLLSTIDDETTFSDAFANLTHCVEDEVEITNFEKQLIDFIILNSPLKKSSARAALFDASYEFFSKNTLLPADAQTIIRAKLEDKSAQSSSSDNLFADLPEFGLKVNSFPSSFSQKTATNTIFELGRCVRDVSYLMSSDPEVVLRACKDLITIGTSVETIFRSGVVHT</sequence>
<reference evidence="2 3" key="2">
    <citation type="submission" date="2018-11" db="EMBL/GenBank/DDBJ databases">
        <authorList>
            <consortium name="Pathogen Informatics"/>
        </authorList>
    </citation>
    <scope>NUCLEOTIDE SEQUENCE [LARGE SCALE GENOMIC DNA]</scope>
</reference>
<dbReference type="STRING" id="102285.A0A0R3TYW8"/>
<protein>
    <submittedName>
        <fullName evidence="4">Separase</fullName>
    </submittedName>
</protein>
<keyword evidence="3" id="KW-1185">Reference proteome</keyword>
<evidence type="ECO:0000313" key="2">
    <source>
        <dbReference type="EMBL" id="VDO14778.1"/>
    </source>
</evidence>
<dbReference type="Proteomes" id="UP000278807">
    <property type="component" value="Unassembled WGS sequence"/>
</dbReference>
<evidence type="ECO:0000313" key="4">
    <source>
        <dbReference type="WBParaSite" id="HNAJ_0001306701-mRNA-1"/>
    </source>
</evidence>
<keyword evidence="1" id="KW-1133">Transmembrane helix</keyword>
<organism evidence="4">
    <name type="scientific">Rodentolepis nana</name>
    <name type="common">Dwarf tapeworm</name>
    <name type="synonym">Hymenolepis nana</name>
    <dbReference type="NCBI Taxonomy" id="102285"/>
    <lineage>
        <taxon>Eukaryota</taxon>
        <taxon>Metazoa</taxon>
        <taxon>Spiralia</taxon>
        <taxon>Lophotrochozoa</taxon>
        <taxon>Platyhelminthes</taxon>
        <taxon>Cestoda</taxon>
        <taxon>Eucestoda</taxon>
        <taxon>Cyclophyllidea</taxon>
        <taxon>Hymenolepididae</taxon>
        <taxon>Rodentolepis</taxon>
    </lineage>
</organism>
<reference evidence="4" key="1">
    <citation type="submission" date="2017-02" db="UniProtKB">
        <authorList>
            <consortium name="WormBaseParasite"/>
        </authorList>
    </citation>
    <scope>IDENTIFICATION</scope>
</reference>
<evidence type="ECO:0000313" key="3">
    <source>
        <dbReference type="Proteomes" id="UP000278807"/>
    </source>
</evidence>
<dbReference type="EMBL" id="UZAE01014907">
    <property type="protein sequence ID" value="VDO14778.1"/>
    <property type="molecule type" value="Genomic_DNA"/>
</dbReference>
<name>A0A0R3TYW8_RODNA</name>
<accession>A0A0R3TYW8</accession>
<dbReference type="AlphaFoldDB" id="A0A0R3TYW8"/>
<keyword evidence="1" id="KW-0812">Transmembrane</keyword>